<dbReference type="SUPFAM" id="SSF51182">
    <property type="entry name" value="RmlC-like cupins"/>
    <property type="match status" value="1"/>
</dbReference>
<dbReference type="PANTHER" id="PTHR34571">
    <property type="entry name" value="(S)-UREIDOGLYCINE AMINOHYDROLASE"/>
    <property type="match status" value="1"/>
</dbReference>
<proteinExistence type="predicted"/>
<dbReference type="GeneID" id="17036172"/>
<accession>I0YIP6</accession>
<evidence type="ECO:0000256" key="1">
    <source>
        <dbReference type="SAM" id="SignalP"/>
    </source>
</evidence>
<dbReference type="Gene3D" id="2.60.120.10">
    <property type="entry name" value="Jelly Rolls"/>
    <property type="match status" value="1"/>
</dbReference>
<name>I0YIP6_COCSC</name>
<dbReference type="EMBL" id="AGSI01000025">
    <property type="protein sequence ID" value="EIE18265.1"/>
    <property type="molecule type" value="Genomic_DNA"/>
</dbReference>
<keyword evidence="3" id="KW-1185">Reference proteome</keyword>
<dbReference type="RefSeq" id="XP_005642809.1">
    <property type="nucleotide sequence ID" value="XM_005642752.1"/>
</dbReference>
<keyword evidence="1" id="KW-0732">Signal</keyword>
<dbReference type="eggNOG" id="ENOG502QS1M">
    <property type="taxonomic scope" value="Eukaryota"/>
</dbReference>
<dbReference type="PANTHER" id="PTHR34571:SF1">
    <property type="entry name" value="(S)-UREIDOGLYCINE AMINOHYDROLASE"/>
    <property type="match status" value="1"/>
</dbReference>
<organism evidence="2 3">
    <name type="scientific">Coccomyxa subellipsoidea (strain C-169)</name>
    <name type="common">Green microalga</name>
    <dbReference type="NCBI Taxonomy" id="574566"/>
    <lineage>
        <taxon>Eukaryota</taxon>
        <taxon>Viridiplantae</taxon>
        <taxon>Chlorophyta</taxon>
        <taxon>core chlorophytes</taxon>
        <taxon>Trebouxiophyceae</taxon>
        <taxon>Trebouxiophyceae incertae sedis</taxon>
        <taxon>Coccomyxaceae</taxon>
        <taxon>Coccomyxa</taxon>
        <taxon>Coccomyxa subellipsoidea</taxon>
    </lineage>
</organism>
<dbReference type="NCBIfam" id="TIGR03214">
    <property type="entry name" value="ura-cupin"/>
    <property type="match status" value="1"/>
</dbReference>
<dbReference type="InterPro" id="IPR017627">
    <property type="entry name" value="UGHY"/>
</dbReference>
<dbReference type="KEGG" id="csl:COCSUDRAFT_26407"/>
<evidence type="ECO:0000313" key="3">
    <source>
        <dbReference type="Proteomes" id="UP000007264"/>
    </source>
</evidence>
<comment type="caution">
    <text evidence="2">The sequence shown here is derived from an EMBL/GenBank/DDBJ whole genome shotgun (WGS) entry which is preliminary data.</text>
</comment>
<reference evidence="2 3" key="1">
    <citation type="journal article" date="2012" name="Genome Biol.">
        <title>The genome of the polar eukaryotic microalga coccomyxa subellipsoidea reveals traits of cold adaptation.</title>
        <authorList>
            <person name="Blanc G."/>
            <person name="Agarkova I."/>
            <person name="Grimwood J."/>
            <person name="Kuo A."/>
            <person name="Brueggeman A."/>
            <person name="Dunigan D."/>
            <person name="Gurnon J."/>
            <person name="Ladunga I."/>
            <person name="Lindquist E."/>
            <person name="Lucas S."/>
            <person name="Pangilinan J."/>
            <person name="Proschold T."/>
            <person name="Salamov A."/>
            <person name="Schmutz J."/>
            <person name="Weeks D."/>
            <person name="Yamada T."/>
            <person name="Claverie J.M."/>
            <person name="Grigoriev I."/>
            <person name="Van Etten J."/>
            <person name="Lomsadze A."/>
            <person name="Borodovsky M."/>
        </authorList>
    </citation>
    <scope>NUCLEOTIDE SEQUENCE [LARGE SCALE GENOMIC DNA]</scope>
    <source>
        <strain evidence="2 3">C-169</strain>
    </source>
</reference>
<dbReference type="Proteomes" id="UP000007264">
    <property type="component" value="Unassembled WGS sequence"/>
</dbReference>
<dbReference type="InterPro" id="IPR014710">
    <property type="entry name" value="RmlC-like_jellyroll"/>
</dbReference>
<feature type="chain" id="PRO_5003636118" evidence="1">
    <location>
        <begin position="30"/>
        <end position="300"/>
    </location>
</feature>
<dbReference type="InterPro" id="IPR044697">
    <property type="entry name" value="UGlyAH_cupin_C"/>
</dbReference>
<dbReference type="STRING" id="574566.I0YIP6"/>
<dbReference type="AlphaFoldDB" id="I0YIP6"/>
<dbReference type="OrthoDB" id="4965688at2759"/>
<feature type="signal peptide" evidence="1">
    <location>
        <begin position="1"/>
        <end position="29"/>
    </location>
</feature>
<dbReference type="InterPro" id="IPR011051">
    <property type="entry name" value="RmlC_Cupin_sf"/>
</dbReference>
<dbReference type="CDD" id="cd02212">
    <property type="entry name" value="cupin_UGlyAH_C"/>
    <property type="match status" value="1"/>
</dbReference>
<sequence>MIDYGFDAAILKVACLFTSFLLLAGGVSSQALENFSWDYSPILSDTRDQNILFSDLPGFTRSTYRRDHALITPESRVWAGQPGWVNATTAHLISPTAATGANFVMFLAKLAPEGSAGAPPKGIERFIFVLDGLVDVAVGSAKSGDELHADDYAYFPADTPHRISSVHGAGLLVFERRYALPGRKAAFQRGSTQSQPILPCAGEVFLLRKLLPQTGDYDFNVHVMDFAPGEYLNVKEVHYNQHGLLLAAGQGIYRLADEWYPVQSGDAIWMAPYVVQWYAALGTQPSRYILYKDTTVDPGL</sequence>
<protein>
    <submittedName>
        <fullName evidence="2">RmlC-like cupin</fullName>
    </submittedName>
</protein>
<dbReference type="GO" id="GO:0071522">
    <property type="term" value="F:ureidoglycine aminohydrolase activity"/>
    <property type="evidence" value="ECO:0007669"/>
    <property type="project" value="InterPro"/>
</dbReference>
<evidence type="ECO:0000313" key="2">
    <source>
        <dbReference type="EMBL" id="EIE18265.1"/>
    </source>
</evidence>
<gene>
    <name evidence="2" type="ORF">COCSUDRAFT_26407</name>
</gene>